<dbReference type="InterPro" id="IPR011495">
    <property type="entry name" value="Sig_transdc_His_kin_sub2_dim/P"/>
</dbReference>
<dbReference type="RefSeq" id="WP_302050147.1">
    <property type="nucleotide sequence ID" value="NZ_JAMJEV010000029.1"/>
</dbReference>
<dbReference type="EC" id="2.7.13.3" evidence="2"/>
<dbReference type="Gene3D" id="3.30.450.20">
    <property type="entry name" value="PAS domain"/>
    <property type="match status" value="1"/>
</dbReference>
<keyword evidence="8" id="KW-0902">Two-component regulatory system</keyword>
<keyword evidence="5" id="KW-0547">Nucleotide-binding</keyword>
<organism evidence="10 11">
    <name type="scientific">Desulfosporosinus nitroreducens</name>
    <dbReference type="NCBI Taxonomy" id="2018668"/>
    <lineage>
        <taxon>Bacteria</taxon>
        <taxon>Bacillati</taxon>
        <taxon>Bacillota</taxon>
        <taxon>Clostridia</taxon>
        <taxon>Eubacteriales</taxon>
        <taxon>Desulfitobacteriaceae</taxon>
        <taxon>Desulfosporosinus</taxon>
    </lineage>
</organism>
<dbReference type="PANTHER" id="PTHR41523:SF8">
    <property type="entry name" value="ETHYLENE RESPONSE SENSOR PROTEIN"/>
    <property type="match status" value="1"/>
</dbReference>
<sequence>MNIKEKCLIHNEFKFDEIIALEKMCEHMEQLTSYLYMRTQISIFGKDKQEVILTDKDSGNFKGVHNESSDLDRRTIPIYLGINNKIGIATIEGKRIISDSYLEDLMHFYAGNSHSYLPANDLVPDGFLFISSAGEIICTNYIANSILARLGFKDLSFNELVVALGSSRSDMDKYINQPALLALNLSIKQFDILLIVNPLFAERKLVGVMLILSDRSSVKRIDKELMEKHTVIKEIHHRVKNNLQTITSLLRLQMRRTNSKVVEKILNQSINRILSIALIHEALSKQNFEVVNIKQTSYNILQTVLSNMVDPNQNITGEISGTEVFLPATVASNVSLCVTELIQNALEHAFISRSEGNIRVAVGREEDEVFITVEDNGIGISSSKVQNGGQLGTQIVDNIIRRKLKGEFSLERYRYGTKACIRFPSSYHGEVEK</sequence>
<gene>
    <name evidence="10" type="ORF">M8H41_22775</name>
</gene>
<comment type="caution">
    <text evidence="10">The sequence shown here is derived from an EMBL/GenBank/DDBJ whole genome shotgun (WGS) entry which is preliminary data.</text>
</comment>
<feature type="domain" description="Histidine kinase" evidence="9">
    <location>
        <begin position="234"/>
        <end position="427"/>
    </location>
</feature>
<dbReference type="InterPro" id="IPR036890">
    <property type="entry name" value="HATPase_C_sf"/>
</dbReference>
<keyword evidence="4" id="KW-0808">Transferase</keyword>
<evidence type="ECO:0000256" key="3">
    <source>
        <dbReference type="ARBA" id="ARBA00022553"/>
    </source>
</evidence>
<dbReference type="PANTHER" id="PTHR41523">
    <property type="entry name" value="TWO-COMPONENT SYSTEM SENSOR PROTEIN"/>
    <property type="match status" value="1"/>
</dbReference>
<keyword evidence="3" id="KW-0597">Phosphoprotein</keyword>
<reference evidence="10" key="1">
    <citation type="submission" date="2022-05" db="EMBL/GenBank/DDBJ databases">
        <title>Expanded diversity of anoxic marine methylotrophy in a Black Sea sulfate reducing microorganism.</title>
        <authorList>
            <person name="Fischer P.Q."/>
            <person name="Stams A.J.M."/>
            <person name="Villanueva L."/>
            <person name="Sousa D.Z."/>
        </authorList>
    </citation>
    <scope>NUCLEOTIDE SEQUENCE</scope>
    <source>
        <strain evidence="10">P130</strain>
    </source>
</reference>
<dbReference type="InterPro" id="IPR003594">
    <property type="entry name" value="HATPase_dom"/>
</dbReference>
<keyword evidence="11" id="KW-1185">Reference proteome</keyword>
<dbReference type="GO" id="GO:0016301">
    <property type="term" value="F:kinase activity"/>
    <property type="evidence" value="ECO:0007669"/>
    <property type="project" value="UniProtKB-KW"/>
</dbReference>
<name>A0ABT8QWC6_9FIRM</name>
<accession>A0ABT8QWC6</accession>
<dbReference type="Pfam" id="PF07568">
    <property type="entry name" value="HisKA_2"/>
    <property type="match status" value="1"/>
</dbReference>
<keyword evidence="6 10" id="KW-0418">Kinase</keyword>
<dbReference type="SMART" id="SM00387">
    <property type="entry name" value="HATPase_c"/>
    <property type="match status" value="1"/>
</dbReference>
<evidence type="ECO:0000256" key="1">
    <source>
        <dbReference type="ARBA" id="ARBA00000085"/>
    </source>
</evidence>
<dbReference type="Gene3D" id="3.30.565.10">
    <property type="entry name" value="Histidine kinase-like ATPase, C-terminal domain"/>
    <property type="match status" value="1"/>
</dbReference>
<evidence type="ECO:0000313" key="10">
    <source>
        <dbReference type="EMBL" id="MDO0825638.1"/>
    </source>
</evidence>
<dbReference type="PROSITE" id="PS50109">
    <property type="entry name" value="HIS_KIN"/>
    <property type="match status" value="1"/>
</dbReference>
<evidence type="ECO:0000313" key="11">
    <source>
        <dbReference type="Proteomes" id="UP001176021"/>
    </source>
</evidence>
<evidence type="ECO:0000256" key="2">
    <source>
        <dbReference type="ARBA" id="ARBA00012438"/>
    </source>
</evidence>
<dbReference type="Pfam" id="PF02518">
    <property type="entry name" value="HATPase_c"/>
    <property type="match status" value="1"/>
</dbReference>
<evidence type="ECO:0000256" key="4">
    <source>
        <dbReference type="ARBA" id="ARBA00022679"/>
    </source>
</evidence>
<evidence type="ECO:0000259" key="9">
    <source>
        <dbReference type="PROSITE" id="PS50109"/>
    </source>
</evidence>
<evidence type="ECO:0000256" key="7">
    <source>
        <dbReference type="ARBA" id="ARBA00022840"/>
    </source>
</evidence>
<evidence type="ECO:0000256" key="8">
    <source>
        <dbReference type="ARBA" id="ARBA00023012"/>
    </source>
</evidence>
<dbReference type="EMBL" id="JAMJEV010000029">
    <property type="protein sequence ID" value="MDO0825638.1"/>
    <property type="molecule type" value="Genomic_DNA"/>
</dbReference>
<proteinExistence type="predicted"/>
<evidence type="ECO:0000256" key="5">
    <source>
        <dbReference type="ARBA" id="ARBA00022741"/>
    </source>
</evidence>
<evidence type="ECO:0000256" key="6">
    <source>
        <dbReference type="ARBA" id="ARBA00022777"/>
    </source>
</evidence>
<comment type="catalytic activity">
    <reaction evidence="1">
        <text>ATP + protein L-histidine = ADP + protein N-phospho-L-histidine.</text>
        <dbReference type="EC" id="2.7.13.3"/>
    </reaction>
</comment>
<protein>
    <recommendedName>
        <fullName evidence="2">histidine kinase</fullName>
        <ecNumber evidence="2">2.7.13.3</ecNumber>
    </recommendedName>
</protein>
<dbReference type="Proteomes" id="UP001176021">
    <property type="component" value="Unassembled WGS sequence"/>
</dbReference>
<keyword evidence="7" id="KW-0067">ATP-binding</keyword>
<dbReference type="SUPFAM" id="SSF55874">
    <property type="entry name" value="ATPase domain of HSP90 chaperone/DNA topoisomerase II/histidine kinase"/>
    <property type="match status" value="1"/>
</dbReference>
<dbReference type="InterPro" id="IPR005467">
    <property type="entry name" value="His_kinase_dom"/>
</dbReference>